<evidence type="ECO:0000256" key="3">
    <source>
        <dbReference type="ARBA" id="ARBA00022806"/>
    </source>
</evidence>
<dbReference type="GO" id="GO:0005524">
    <property type="term" value="F:ATP binding"/>
    <property type="evidence" value="ECO:0007669"/>
    <property type="project" value="UniProtKB-KW"/>
</dbReference>
<protein>
    <submittedName>
        <fullName evidence="7">Helicase</fullName>
    </submittedName>
</protein>
<name>A0A3E2XPS3_9FIRM</name>
<dbReference type="SMART" id="SM00490">
    <property type="entry name" value="HELICc"/>
    <property type="match status" value="1"/>
</dbReference>
<reference evidence="7 8" key="1">
    <citation type="submission" date="2018-08" db="EMBL/GenBank/DDBJ databases">
        <title>A genome reference for cultivated species of the human gut microbiota.</title>
        <authorList>
            <person name="Zou Y."/>
            <person name="Xue W."/>
            <person name="Luo G."/>
        </authorList>
    </citation>
    <scope>NUCLEOTIDE SEQUENCE [LARGE SCALE GENOMIC DNA]</scope>
    <source>
        <strain evidence="7 8">AM28-39</strain>
    </source>
</reference>
<evidence type="ECO:0000256" key="4">
    <source>
        <dbReference type="ARBA" id="ARBA00022840"/>
    </source>
</evidence>
<evidence type="ECO:0000313" key="8">
    <source>
        <dbReference type="Proteomes" id="UP000261231"/>
    </source>
</evidence>
<dbReference type="Pfam" id="PF00270">
    <property type="entry name" value="DEAD"/>
    <property type="match status" value="1"/>
</dbReference>
<dbReference type="GO" id="GO:0004386">
    <property type="term" value="F:helicase activity"/>
    <property type="evidence" value="ECO:0007669"/>
    <property type="project" value="UniProtKB-KW"/>
</dbReference>
<dbReference type="SUPFAM" id="SSF52540">
    <property type="entry name" value="P-loop containing nucleoside triphosphate hydrolases"/>
    <property type="match status" value="2"/>
</dbReference>
<dbReference type="GO" id="GO:0016787">
    <property type="term" value="F:hydrolase activity"/>
    <property type="evidence" value="ECO:0007669"/>
    <property type="project" value="UniProtKB-KW"/>
</dbReference>
<organism evidence="7 8">
    <name type="scientific">Coprococcus catus</name>
    <dbReference type="NCBI Taxonomy" id="116085"/>
    <lineage>
        <taxon>Bacteria</taxon>
        <taxon>Bacillati</taxon>
        <taxon>Bacillota</taxon>
        <taxon>Clostridia</taxon>
        <taxon>Lachnospirales</taxon>
        <taxon>Lachnospiraceae</taxon>
        <taxon>Coprococcus</taxon>
    </lineage>
</organism>
<keyword evidence="1" id="KW-0547">Nucleotide-binding</keyword>
<evidence type="ECO:0000259" key="6">
    <source>
        <dbReference type="PROSITE" id="PS51194"/>
    </source>
</evidence>
<keyword evidence="4" id="KW-0067">ATP-binding</keyword>
<dbReference type="InterPro" id="IPR050474">
    <property type="entry name" value="Hel308_SKI2-like"/>
</dbReference>
<dbReference type="InterPro" id="IPR014001">
    <property type="entry name" value="Helicase_ATP-bd"/>
</dbReference>
<evidence type="ECO:0000259" key="5">
    <source>
        <dbReference type="PROSITE" id="PS51192"/>
    </source>
</evidence>
<dbReference type="PROSITE" id="PS51194">
    <property type="entry name" value="HELICASE_CTER"/>
    <property type="match status" value="1"/>
</dbReference>
<keyword evidence="8" id="KW-1185">Reference proteome</keyword>
<dbReference type="EMBL" id="QVFD01000003">
    <property type="protein sequence ID" value="RGC49256.1"/>
    <property type="molecule type" value="Genomic_DNA"/>
</dbReference>
<feature type="domain" description="Helicase C-terminal" evidence="6">
    <location>
        <begin position="372"/>
        <end position="560"/>
    </location>
</feature>
<evidence type="ECO:0000256" key="1">
    <source>
        <dbReference type="ARBA" id="ARBA00022741"/>
    </source>
</evidence>
<keyword evidence="3 7" id="KW-0347">Helicase</keyword>
<dbReference type="GO" id="GO:0003676">
    <property type="term" value="F:nucleic acid binding"/>
    <property type="evidence" value="ECO:0007669"/>
    <property type="project" value="InterPro"/>
</dbReference>
<dbReference type="Gene3D" id="3.40.50.300">
    <property type="entry name" value="P-loop containing nucleotide triphosphate hydrolases"/>
    <property type="match status" value="2"/>
</dbReference>
<dbReference type="SMART" id="SM00487">
    <property type="entry name" value="DEXDc"/>
    <property type="match status" value="1"/>
</dbReference>
<evidence type="ECO:0000256" key="2">
    <source>
        <dbReference type="ARBA" id="ARBA00022801"/>
    </source>
</evidence>
<feature type="domain" description="Helicase ATP-binding" evidence="5">
    <location>
        <begin position="157"/>
        <end position="315"/>
    </location>
</feature>
<keyword evidence="2" id="KW-0378">Hydrolase</keyword>
<dbReference type="Proteomes" id="UP000261231">
    <property type="component" value="Unassembled WGS sequence"/>
</dbReference>
<dbReference type="PANTHER" id="PTHR47961">
    <property type="entry name" value="DNA POLYMERASE THETA, PUTATIVE (AFU_ORTHOLOGUE AFUA_1G05260)-RELATED"/>
    <property type="match status" value="1"/>
</dbReference>
<dbReference type="PROSITE" id="PS51192">
    <property type="entry name" value="HELICASE_ATP_BIND_1"/>
    <property type="match status" value="1"/>
</dbReference>
<dbReference type="InterPro" id="IPR011545">
    <property type="entry name" value="DEAD/DEAH_box_helicase_dom"/>
</dbReference>
<proteinExistence type="predicted"/>
<dbReference type="OrthoDB" id="9815222at2"/>
<accession>A0A3E2XPS3</accession>
<dbReference type="RefSeq" id="WP_117539148.1">
    <property type="nucleotide sequence ID" value="NZ_QVFD01000003.1"/>
</dbReference>
<gene>
    <name evidence="7" type="ORF">DW747_04705</name>
</gene>
<sequence length="874" mass="101365">MEQYNNTLGQAIYDDLENNTYLKEIYENILYNYGARVFADQGNDNVIEMPVDIDDALRFADLLSNSTHPTKSDAHKIMAQEMVALLQEMHPEDARISYYLSGVLSNIGNYRGLSLTKNKEMVTKKLFMDRLCQQYDMDKMRIPADGDKQFFRSQAKVYEHLSDQYFSYSGPTSMGKSFIMRMFIKQQILEKKRENYAIIVPTKALINEVSDKIIKDDLKEMLEEYNYRVVTAGGDIALKQSHNFIFVMTPERFLYYLIDNPTKTIAYLFIDEAHKISSMDDRSSFYYKIVEMLSARECKPHIIFASPNIPNPEVYLRLISDEECVTAMGISSTYSPVSQMKYIVNYDTHEIRMFNPQKKETTFIRGLRENENFTSLLNNVGCNAQNIVFCSAIGQAVAMALEYADSLQEYGNDDLEKISKEIQQEVHSEYYLADIIKKGVAYHIGYLPTTIRLRIEELFRQGLIKTLFCTSTLVEGVNLPADNLFVTNYKIGRAGMDAIDFKNLVGRVGRIEFNLYGNVFLICNEKVKEEKFVELLKKEAPEQKLSIDSGLTKPQKKEVVQSLLKGQVEIPRHPKSQTNDSYALMRKFSILLLNDIMKDRDSRVMKEFSEFLDPATTAQIKRNFQREESTLDDDINVSVDQARNLQSAVNQNLSYPVLTGDTSTDYTNLVQFLEQLCRIYKWEQYEPGTLGHRNKNTGSHGMLRWYAVILLQWINGYGLNYIIERALEYKRNTPGSTVKDKDGYSYVAYNDSKEHRNAVMAEVLDVIENIVTFRISNYFLKFSNACKQRENVEELGNDWYEYVEYGTTNQISILLQKCGFTRETSRFIKQNKEMYIEIDANNVMRIRRTLLNCDRESVRQEVERVIYNMPEMFV</sequence>
<evidence type="ECO:0000313" key="7">
    <source>
        <dbReference type="EMBL" id="RGC49256.1"/>
    </source>
</evidence>
<dbReference type="Pfam" id="PF00271">
    <property type="entry name" value="Helicase_C"/>
    <property type="match status" value="1"/>
</dbReference>
<dbReference type="AlphaFoldDB" id="A0A3E2XPS3"/>
<dbReference type="PANTHER" id="PTHR47961:SF6">
    <property type="entry name" value="DNA-DIRECTED DNA POLYMERASE"/>
    <property type="match status" value="1"/>
</dbReference>
<dbReference type="InterPro" id="IPR027417">
    <property type="entry name" value="P-loop_NTPase"/>
</dbReference>
<comment type="caution">
    <text evidence="7">The sequence shown here is derived from an EMBL/GenBank/DDBJ whole genome shotgun (WGS) entry which is preliminary data.</text>
</comment>
<dbReference type="InterPro" id="IPR001650">
    <property type="entry name" value="Helicase_C-like"/>
</dbReference>